<dbReference type="OrthoDB" id="9797743at2"/>
<dbReference type="InterPro" id="IPR050155">
    <property type="entry name" value="HAD-like_hydrolase_sf"/>
</dbReference>
<dbReference type="Proteomes" id="UP000317093">
    <property type="component" value="Chromosome"/>
</dbReference>
<dbReference type="InterPro" id="IPR036412">
    <property type="entry name" value="HAD-like_sf"/>
</dbReference>
<keyword evidence="5" id="KW-0378">Hydrolase</keyword>
<sequence length="221" mass="24652">MNEEFGNVDALFLDCDGVILDSVKLKEDAFRAIIVERIPQHVEKSMEYFLANGGTSRIKKFEWIWDNLVGEPLDAAALDELGCEFADGIYQRMLKCPYVGGAEEFLEAYHQRWPCHVISGTPDPELNAILRGRGMGKYFAGIHGSPRNKIQIGEALLAEHGYQRSKVWFVGDATTDRDAARGLDVRFVGIDGPHLTPYLDGNESLIQDMHGLAPVLTRSID</sequence>
<evidence type="ECO:0000313" key="5">
    <source>
        <dbReference type="EMBL" id="QDU64071.1"/>
    </source>
</evidence>
<organism evidence="5 6">
    <name type="scientific">Kolteria novifilia</name>
    <dbReference type="NCBI Taxonomy" id="2527975"/>
    <lineage>
        <taxon>Bacteria</taxon>
        <taxon>Pseudomonadati</taxon>
        <taxon>Planctomycetota</taxon>
        <taxon>Planctomycetia</taxon>
        <taxon>Kolteriales</taxon>
        <taxon>Kolteriaceae</taxon>
        <taxon>Kolteria</taxon>
    </lineage>
</organism>
<dbReference type="RefSeq" id="WP_145262008.1">
    <property type="nucleotide sequence ID" value="NZ_CP036279.1"/>
</dbReference>
<dbReference type="GO" id="GO:0005829">
    <property type="term" value="C:cytosol"/>
    <property type="evidence" value="ECO:0007669"/>
    <property type="project" value="TreeGrafter"/>
</dbReference>
<name>A0A518BAR0_9BACT</name>
<evidence type="ECO:0000313" key="6">
    <source>
        <dbReference type="Proteomes" id="UP000317093"/>
    </source>
</evidence>
<proteinExistence type="inferred from homology"/>
<dbReference type="GO" id="GO:0008967">
    <property type="term" value="F:phosphoglycolate phosphatase activity"/>
    <property type="evidence" value="ECO:0007669"/>
    <property type="project" value="UniProtKB-EC"/>
</dbReference>
<reference evidence="5 6" key="1">
    <citation type="submission" date="2019-02" db="EMBL/GenBank/DDBJ databases">
        <title>Deep-cultivation of Planctomycetes and their phenomic and genomic characterization uncovers novel biology.</title>
        <authorList>
            <person name="Wiegand S."/>
            <person name="Jogler M."/>
            <person name="Boedeker C."/>
            <person name="Pinto D."/>
            <person name="Vollmers J."/>
            <person name="Rivas-Marin E."/>
            <person name="Kohn T."/>
            <person name="Peeters S.H."/>
            <person name="Heuer A."/>
            <person name="Rast P."/>
            <person name="Oberbeckmann S."/>
            <person name="Bunk B."/>
            <person name="Jeske O."/>
            <person name="Meyerdierks A."/>
            <person name="Storesund J.E."/>
            <person name="Kallscheuer N."/>
            <person name="Luecker S."/>
            <person name="Lage O.M."/>
            <person name="Pohl T."/>
            <person name="Merkel B.J."/>
            <person name="Hornburger P."/>
            <person name="Mueller R.-W."/>
            <person name="Bruemmer F."/>
            <person name="Labrenz M."/>
            <person name="Spormann A.M."/>
            <person name="Op den Camp H."/>
            <person name="Overmann J."/>
            <person name="Amann R."/>
            <person name="Jetten M.S.M."/>
            <person name="Mascher T."/>
            <person name="Medema M.H."/>
            <person name="Devos D.P."/>
            <person name="Kaster A.-K."/>
            <person name="Ovreas L."/>
            <person name="Rohde M."/>
            <person name="Galperin M.Y."/>
            <person name="Jogler C."/>
        </authorList>
    </citation>
    <scope>NUCLEOTIDE SEQUENCE [LARGE SCALE GENOMIC DNA]</scope>
    <source>
        <strain evidence="5 6">Pan216</strain>
    </source>
</reference>
<dbReference type="SFLD" id="SFLDG01129">
    <property type="entry name" value="C1.5:_HAD__Beta-PGM__Phosphata"/>
    <property type="match status" value="1"/>
</dbReference>
<dbReference type="PANTHER" id="PTHR43434">
    <property type="entry name" value="PHOSPHOGLYCOLATE PHOSPHATASE"/>
    <property type="match status" value="1"/>
</dbReference>
<comment type="catalytic activity">
    <reaction evidence="1">
        <text>2-phosphoglycolate + H2O = glycolate + phosphate</text>
        <dbReference type="Rhea" id="RHEA:14369"/>
        <dbReference type="ChEBI" id="CHEBI:15377"/>
        <dbReference type="ChEBI" id="CHEBI:29805"/>
        <dbReference type="ChEBI" id="CHEBI:43474"/>
        <dbReference type="ChEBI" id="CHEBI:58033"/>
        <dbReference type="EC" id="3.1.3.18"/>
    </reaction>
</comment>
<protein>
    <recommendedName>
        <fullName evidence="4">phosphoglycolate phosphatase</fullName>
        <ecNumber evidence="4">3.1.3.18</ecNumber>
    </recommendedName>
</protein>
<accession>A0A518BAR0</accession>
<dbReference type="EMBL" id="CP036279">
    <property type="protein sequence ID" value="QDU64071.1"/>
    <property type="molecule type" value="Genomic_DNA"/>
</dbReference>
<dbReference type="PANTHER" id="PTHR43434:SF1">
    <property type="entry name" value="PHOSPHOGLYCOLATE PHOSPHATASE"/>
    <property type="match status" value="1"/>
</dbReference>
<dbReference type="Pfam" id="PF00702">
    <property type="entry name" value="Hydrolase"/>
    <property type="match status" value="1"/>
</dbReference>
<comment type="similarity">
    <text evidence="3">Belongs to the HAD-like hydrolase superfamily. CbbY/CbbZ/Gph/YieH family.</text>
</comment>
<gene>
    <name evidence="5" type="ORF">Pan216_49590</name>
</gene>
<comment type="pathway">
    <text evidence="2">Organic acid metabolism; glycolate biosynthesis; glycolate from 2-phosphoglycolate: step 1/1.</text>
</comment>
<dbReference type="EC" id="3.1.3.18" evidence="4"/>
<evidence type="ECO:0000256" key="1">
    <source>
        <dbReference type="ARBA" id="ARBA00000830"/>
    </source>
</evidence>
<dbReference type="KEGG" id="knv:Pan216_49590"/>
<dbReference type="GO" id="GO:0006281">
    <property type="term" value="P:DNA repair"/>
    <property type="evidence" value="ECO:0007669"/>
    <property type="project" value="TreeGrafter"/>
</dbReference>
<dbReference type="InterPro" id="IPR023214">
    <property type="entry name" value="HAD_sf"/>
</dbReference>
<evidence type="ECO:0000256" key="4">
    <source>
        <dbReference type="ARBA" id="ARBA00013078"/>
    </source>
</evidence>
<dbReference type="SUPFAM" id="SSF56784">
    <property type="entry name" value="HAD-like"/>
    <property type="match status" value="1"/>
</dbReference>
<dbReference type="CDD" id="cd01427">
    <property type="entry name" value="HAD_like"/>
    <property type="match status" value="1"/>
</dbReference>
<dbReference type="AlphaFoldDB" id="A0A518BAR0"/>
<evidence type="ECO:0000256" key="2">
    <source>
        <dbReference type="ARBA" id="ARBA00004818"/>
    </source>
</evidence>
<keyword evidence="6" id="KW-1185">Reference proteome</keyword>
<dbReference type="Gene3D" id="3.40.50.1000">
    <property type="entry name" value="HAD superfamily/HAD-like"/>
    <property type="match status" value="1"/>
</dbReference>
<dbReference type="SFLD" id="SFLDS00003">
    <property type="entry name" value="Haloacid_Dehalogenase"/>
    <property type="match status" value="1"/>
</dbReference>
<evidence type="ECO:0000256" key="3">
    <source>
        <dbReference type="ARBA" id="ARBA00006171"/>
    </source>
</evidence>